<keyword evidence="4" id="KW-1185">Reference proteome</keyword>
<dbReference type="SUPFAM" id="SSF49899">
    <property type="entry name" value="Concanavalin A-like lectins/glucanases"/>
    <property type="match status" value="1"/>
</dbReference>
<feature type="domain" description="SPRY" evidence="2">
    <location>
        <begin position="64"/>
        <end position="164"/>
    </location>
</feature>
<dbReference type="OrthoDB" id="40953at2759"/>
<dbReference type="Pfam" id="PF00622">
    <property type="entry name" value="SPRY"/>
    <property type="match status" value="1"/>
</dbReference>
<organism evidence="3 4">
    <name type="scientific">Polarella glacialis</name>
    <name type="common">Dinoflagellate</name>
    <dbReference type="NCBI Taxonomy" id="89957"/>
    <lineage>
        <taxon>Eukaryota</taxon>
        <taxon>Sar</taxon>
        <taxon>Alveolata</taxon>
        <taxon>Dinophyceae</taxon>
        <taxon>Suessiales</taxon>
        <taxon>Suessiaceae</taxon>
        <taxon>Polarella</taxon>
    </lineage>
</organism>
<dbReference type="Gene3D" id="2.60.120.920">
    <property type="match status" value="1"/>
</dbReference>
<dbReference type="AlphaFoldDB" id="A0A813EJP0"/>
<dbReference type="InterPro" id="IPR035766">
    <property type="entry name" value="SPRYD7"/>
</dbReference>
<dbReference type="InterPro" id="IPR003877">
    <property type="entry name" value="SPRY_dom"/>
</dbReference>
<evidence type="ECO:0000313" key="4">
    <source>
        <dbReference type="Proteomes" id="UP000654075"/>
    </source>
</evidence>
<dbReference type="EMBL" id="CAJNNV010010461">
    <property type="protein sequence ID" value="CAE8598635.1"/>
    <property type="molecule type" value="Genomic_DNA"/>
</dbReference>
<dbReference type="CDD" id="cd11709">
    <property type="entry name" value="SPRY"/>
    <property type="match status" value="1"/>
</dbReference>
<dbReference type="OMA" id="MSWARAF"/>
<dbReference type="InterPro" id="IPR013320">
    <property type="entry name" value="ConA-like_dom_sf"/>
</dbReference>
<dbReference type="PANTHER" id="PTHR20951:SF2">
    <property type="entry name" value="SPRY DOMAIN-CONTAINING PROTEIN 7"/>
    <property type="match status" value="1"/>
</dbReference>
<sequence length="214" mass="22308">MGQSICCCPPREQGDAEGPMAPLASVRMGKRGTQVKVKQDISGALVTGTGVALADTVIEQDSAYWEVRVLEAGSGRSARVGVALDLAGQRLDSQLGDSVSSWAFGGELPGGPLNKNDVIGVAFGQGDIPNLRFFKNGTLLVEGEVLRIRGEAYPAVSVGEGDELLLVFEPGGFAHDPPGVEPGQTHGSAGTQENDVSFGQKRSYLDELVVALLS</sequence>
<reference evidence="3" key="1">
    <citation type="submission" date="2021-02" db="EMBL/GenBank/DDBJ databases">
        <authorList>
            <person name="Dougan E. K."/>
            <person name="Rhodes N."/>
            <person name="Thang M."/>
            <person name="Chan C."/>
        </authorList>
    </citation>
    <scope>NUCLEOTIDE SEQUENCE</scope>
</reference>
<dbReference type="PANTHER" id="PTHR20951">
    <property type="entry name" value="C13ORF1 PROTEIN-RELATED"/>
    <property type="match status" value="1"/>
</dbReference>
<feature type="region of interest" description="Disordered" evidence="1">
    <location>
        <begin position="175"/>
        <end position="196"/>
    </location>
</feature>
<comment type="caution">
    <text evidence="3">The sequence shown here is derived from an EMBL/GenBank/DDBJ whole genome shotgun (WGS) entry which is preliminary data.</text>
</comment>
<evidence type="ECO:0000256" key="1">
    <source>
        <dbReference type="SAM" id="MobiDB-lite"/>
    </source>
</evidence>
<proteinExistence type="predicted"/>
<evidence type="ECO:0000259" key="2">
    <source>
        <dbReference type="Pfam" id="PF00622"/>
    </source>
</evidence>
<evidence type="ECO:0000313" key="3">
    <source>
        <dbReference type="EMBL" id="CAE8598635.1"/>
    </source>
</evidence>
<accession>A0A813EJP0</accession>
<gene>
    <name evidence="3" type="ORF">PGLA1383_LOCUS17037</name>
</gene>
<name>A0A813EJP0_POLGL</name>
<protein>
    <recommendedName>
        <fullName evidence="2">SPRY domain-containing protein</fullName>
    </recommendedName>
</protein>
<dbReference type="InterPro" id="IPR043136">
    <property type="entry name" value="B30.2/SPRY_sf"/>
</dbReference>
<feature type="compositionally biased region" description="Polar residues" evidence="1">
    <location>
        <begin position="185"/>
        <end position="196"/>
    </location>
</feature>
<dbReference type="Proteomes" id="UP000654075">
    <property type="component" value="Unassembled WGS sequence"/>
</dbReference>